<evidence type="ECO:0000313" key="1">
    <source>
        <dbReference type="EMBL" id="SFC44986.1"/>
    </source>
</evidence>
<dbReference type="InterPro" id="IPR011231">
    <property type="entry name" value="Phage_VT1-Sakai_H0018"/>
</dbReference>
<gene>
    <name evidence="1" type="ORF">SAMN04488094_10523</name>
</gene>
<dbReference type="AlphaFoldDB" id="A0A1I1J951"/>
<dbReference type="RefSeq" id="WP_093360597.1">
    <property type="nucleotide sequence ID" value="NZ_FOLG01000005.1"/>
</dbReference>
<keyword evidence="2" id="KW-1185">Reference proteome</keyword>
<dbReference type="OrthoDB" id="5365964at2"/>
<dbReference type="Pfam" id="PF09956">
    <property type="entry name" value="Phage_cement_2"/>
    <property type="match status" value="1"/>
</dbReference>
<evidence type="ECO:0000313" key="2">
    <source>
        <dbReference type="Proteomes" id="UP000198728"/>
    </source>
</evidence>
<dbReference type="Proteomes" id="UP000198728">
    <property type="component" value="Unassembled WGS sequence"/>
</dbReference>
<name>A0A1I1J951_9RHOB</name>
<sequence>MKNFLSHGHTLTFTNGSGSDLASGAGYLQGAIFGVCADAVANGAEGTLNLSGTYELPKTASQAWAVGAKIYWDGSEATTVDTDNTLIGVAAAAVGSGATETLGAVRLNGAAA</sequence>
<accession>A0A1I1J951</accession>
<organism evidence="1 2">
    <name type="scientific">Tropicimonas isoalkanivorans</name>
    <dbReference type="NCBI Taxonomy" id="441112"/>
    <lineage>
        <taxon>Bacteria</taxon>
        <taxon>Pseudomonadati</taxon>
        <taxon>Pseudomonadota</taxon>
        <taxon>Alphaproteobacteria</taxon>
        <taxon>Rhodobacterales</taxon>
        <taxon>Roseobacteraceae</taxon>
        <taxon>Tropicimonas</taxon>
    </lineage>
</organism>
<dbReference type="STRING" id="441112.SAMN04488094_10523"/>
<reference evidence="1 2" key="1">
    <citation type="submission" date="2016-10" db="EMBL/GenBank/DDBJ databases">
        <authorList>
            <person name="de Groot N.N."/>
        </authorList>
    </citation>
    <scope>NUCLEOTIDE SEQUENCE [LARGE SCALE GENOMIC DNA]</scope>
    <source>
        <strain evidence="1 2">DSM 19548</strain>
    </source>
</reference>
<protein>
    <submittedName>
        <fullName evidence="1">Predicted phage recombinase, RecA/RadA family</fullName>
    </submittedName>
</protein>
<proteinExistence type="predicted"/>
<dbReference type="EMBL" id="FOLG01000005">
    <property type="protein sequence ID" value="SFC44986.1"/>
    <property type="molecule type" value="Genomic_DNA"/>
</dbReference>